<dbReference type="InterPro" id="IPR029056">
    <property type="entry name" value="Ribokinase-like"/>
</dbReference>
<evidence type="ECO:0000259" key="7">
    <source>
        <dbReference type="PROSITE" id="PS51383"/>
    </source>
</evidence>
<dbReference type="Gene3D" id="3.40.1190.20">
    <property type="match status" value="1"/>
</dbReference>
<dbReference type="GO" id="GO:0046496">
    <property type="term" value="P:nicotinamide nucleotide metabolic process"/>
    <property type="evidence" value="ECO:0007669"/>
    <property type="project" value="UniProtKB-UniRule"/>
</dbReference>
<organism evidence="8 9">
    <name type="scientific">Clavibacter michiganensis</name>
    <dbReference type="NCBI Taxonomy" id="28447"/>
    <lineage>
        <taxon>Bacteria</taxon>
        <taxon>Bacillati</taxon>
        <taxon>Actinomycetota</taxon>
        <taxon>Actinomycetes</taxon>
        <taxon>Micrococcales</taxon>
        <taxon>Microbacteriaceae</taxon>
        <taxon>Clavibacter</taxon>
    </lineage>
</organism>
<dbReference type="GO" id="GO:0110051">
    <property type="term" value="P:metabolite repair"/>
    <property type="evidence" value="ECO:0007669"/>
    <property type="project" value="TreeGrafter"/>
</dbReference>
<name>A0A2S5VYJ1_9MICO</name>
<feature type="binding site" evidence="6">
    <location>
        <position position="70"/>
    </location>
    <ligand>
        <name>(6S)-NADPHX</name>
        <dbReference type="ChEBI" id="CHEBI:64076"/>
    </ligand>
</feature>
<dbReference type="Pfam" id="PF01256">
    <property type="entry name" value="Carb_kinase"/>
    <property type="match status" value="1"/>
</dbReference>
<evidence type="ECO:0000256" key="4">
    <source>
        <dbReference type="ARBA" id="ARBA00023027"/>
    </source>
</evidence>
<evidence type="ECO:0000256" key="1">
    <source>
        <dbReference type="ARBA" id="ARBA00022741"/>
    </source>
</evidence>
<dbReference type="GO" id="GO:0052856">
    <property type="term" value="F:NAD(P)HX epimerase activity"/>
    <property type="evidence" value="ECO:0007669"/>
    <property type="project" value="TreeGrafter"/>
</dbReference>
<keyword evidence="4 6" id="KW-0520">NAD</keyword>
<comment type="function">
    <text evidence="6">Catalyzes the dehydration of the S-form of NAD(P)HX at the expense of ADP, which is converted to AMP. Together with NAD(P)HX epimerase, which catalyzes the epimerization of the S- and R-forms, the enzyme allows the repair of both epimers of NAD(P)HX, a damaged form of NAD(P)H that is a result of enzymatic or heat-dependent hydration.</text>
</comment>
<dbReference type="PROSITE" id="PS51383">
    <property type="entry name" value="YJEF_C_3"/>
    <property type="match status" value="1"/>
</dbReference>
<feature type="domain" description="YjeF C-terminal" evidence="7">
    <location>
        <begin position="35"/>
        <end position="304"/>
    </location>
</feature>
<keyword evidence="3 6" id="KW-0521">NADP</keyword>
<feature type="binding site" evidence="6">
    <location>
        <begin position="208"/>
        <end position="212"/>
    </location>
    <ligand>
        <name>AMP</name>
        <dbReference type="ChEBI" id="CHEBI:456215"/>
    </ligand>
</feature>
<comment type="subunit">
    <text evidence="6">Homotetramer.</text>
</comment>
<evidence type="ECO:0000256" key="6">
    <source>
        <dbReference type="HAMAP-Rule" id="MF_01965"/>
    </source>
</evidence>
<keyword evidence="5 6" id="KW-0456">Lyase</keyword>
<sequence>MGPRRGAVAAFPRAYREGMSDARTDRVPEGWIRQDAERTRRAVRLPRDDDDKYTRGVLGVRTGSDRYPGAAVLGVEAAARTGLGMIRYLGPAGASASVLARRPEVVTADGRVQAWLVGSGMDRSQRDEATTADVVAALEQGLPSVVDAGALDLVGRATGPVVVTPHFRELSRLLDDAGIRASAEDIAADAPAWAERAARELGVCVLLKGATTFVVGGSARIAVRAGTPWLATAGSGDVLGGALGALVAGASTRLAGSAEPLADLAEVAAAAAWLHGRAGAIASGGGPVTALDVAEAMPRAVRDVLAGTPAG</sequence>
<protein>
    <recommendedName>
        <fullName evidence="6">ADP-dependent (S)-NAD(P)H-hydrate dehydratase</fullName>
        <ecNumber evidence="6">4.2.1.136</ecNumber>
    </recommendedName>
    <alternativeName>
        <fullName evidence="6">ADP-dependent NAD(P)HX dehydratase</fullName>
    </alternativeName>
</protein>
<keyword evidence="1 6" id="KW-0547">Nucleotide-binding</keyword>
<feature type="binding site" evidence="6">
    <location>
        <position position="237"/>
    </location>
    <ligand>
        <name>(6S)-NADPHX</name>
        <dbReference type="ChEBI" id="CHEBI:64076"/>
    </ligand>
</feature>
<dbReference type="PANTHER" id="PTHR12592">
    <property type="entry name" value="ATP-DEPENDENT (S)-NAD(P)H-HYDRATE DEHYDRATASE FAMILY MEMBER"/>
    <property type="match status" value="1"/>
</dbReference>
<dbReference type="HAMAP" id="MF_01965">
    <property type="entry name" value="NADHX_dehydratase"/>
    <property type="match status" value="1"/>
</dbReference>
<dbReference type="SUPFAM" id="SSF53613">
    <property type="entry name" value="Ribokinase-like"/>
    <property type="match status" value="1"/>
</dbReference>
<comment type="catalytic activity">
    <reaction evidence="6">
        <text>(6S)-NADHX + ADP = AMP + phosphate + NADH + H(+)</text>
        <dbReference type="Rhea" id="RHEA:32223"/>
        <dbReference type="ChEBI" id="CHEBI:15378"/>
        <dbReference type="ChEBI" id="CHEBI:43474"/>
        <dbReference type="ChEBI" id="CHEBI:57945"/>
        <dbReference type="ChEBI" id="CHEBI:64074"/>
        <dbReference type="ChEBI" id="CHEBI:456215"/>
        <dbReference type="ChEBI" id="CHEBI:456216"/>
        <dbReference type="EC" id="4.2.1.136"/>
    </reaction>
</comment>
<evidence type="ECO:0000313" key="8">
    <source>
        <dbReference type="EMBL" id="PPF71277.1"/>
    </source>
</evidence>
<dbReference type="GO" id="GO:0052855">
    <property type="term" value="F:ADP-dependent NAD(P)H-hydrate dehydratase activity"/>
    <property type="evidence" value="ECO:0007669"/>
    <property type="project" value="UniProtKB-UniRule"/>
</dbReference>
<dbReference type="Proteomes" id="UP000239241">
    <property type="component" value="Unassembled WGS sequence"/>
</dbReference>
<dbReference type="CDD" id="cd01171">
    <property type="entry name" value="YXKO-related"/>
    <property type="match status" value="1"/>
</dbReference>
<keyword evidence="2 6" id="KW-0067">ATP-binding</keyword>
<accession>A0A2S5VYJ1</accession>
<comment type="catalytic activity">
    <reaction evidence="6">
        <text>(6S)-NADPHX + ADP = AMP + phosphate + NADPH + H(+)</text>
        <dbReference type="Rhea" id="RHEA:32235"/>
        <dbReference type="ChEBI" id="CHEBI:15378"/>
        <dbReference type="ChEBI" id="CHEBI:43474"/>
        <dbReference type="ChEBI" id="CHEBI:57783"/>
        <dbReference type="ChEBI" id="CHEBI:64076"/>
        <dbReference type="ChEBI" id="CHEBI:456215"/>
        <dbReference type="ChEBI" id="CHEBI:456216"/>
        <dbReference type="EC" id="4.2.1.136"/>
    </reaction>
</comment>
<dbReference type="EMBL" id="PSXY01000001">
    <property type="protein sequence ID" value="PPF71277.1"/>
    <property type="molecule type" value="Genomic_DNA"/>
</dbReference>
<dbReference type="EC" id="4.2.1.136" evidence="6"/>
<feature type="binding site" evidence="6">
    <location>
        <position position="236"/>
    </location>
    <ligand>
        <name>AMP</name>
        <dbReference type="ChEBI" id="CHEBI:456215"/>
    </ligand>
</feature>
<gene>
    <name evidence="6" type="primary">nnrD</name>
    <name evidence="8" type="ORF">C5E16_00205</name>
</gene>
<feature type="binding site" evidence="6">
    <location>
        <position position="120"/>
    </location>
    <ligand>
        <name>(6S)-NADPHX</name>
        <dbReference type="ChEBI" id="CHEBI:64076"/>
    </ligand>
</feature>
<feature type="binding site" evidence="6">
    <location>
        <position position="166"/>
    </location>
    <ligand>
        <name>(6S)-NADPHX</name>
        <dbReference type="ChEBI" id="CHEBI:64076"/>
    </ligand>
</feature>
<evidence type="ECO:0000256" key="3">
    <source>
        <dbReference type="ARBA" id="ARBA00022857"/>
    </source>
</evidence>
<reference evidence="8 9" key="1">
    <citation type="submission" date="2018-02" db="EMBL/GenBank/DDBJ databases">
        <title>Bacteriophage NCPPB3778 and a type I-E CRISPR drive the evolution of the US Biological Select Agent, Rathayibacter toxicus.</title>
        <authorList>
            <person name="Davis E.W.II."/>
            <person name="Tabima J.F."/>
            <person name="Weisberg A.J."/>
            <person name="Lopes L.D."/>
            <person name="Wiseman M.S."/>
            <person name="Wiseman M.S."/>
            <person name="Pupko T."/>
            <person name="Belcher M.S."/>
            <person name="Sechler A.J."/>
            <person name="Tancos M.A."/>
            <person name="Schroeder B.K."/>
            <person name="Murray T.D."/>
            <person name="Luster D.G."/>
            <person name="Schneider W.L."/>
            <person name="Rogers E."/>
            <person name="Andreote F.D."/>
            <person name="Grunwald N.J."/>
            <person name="Putnam M.L."/>
            <person name="Chang J.H."/>
        </authorList>
    </citation>
    <scope>NUCLEOTIDE SEQUENCE [LARGE SCALE GENOMIC DNA]</scope>
    <source>
        <strain evidence="8 9">AY1B3</strain>
    </source>
</reference>
<proteinExistence type="inferred from homology"/>
<dbReference type="GO" id="GO:0005524">
    <property type="term" value="F:ATP binding"/>
    <property type="evidence" value="ECO:0007669"/>
    <property type="project" value="UniProtKB-KW"/>
</dbReference>
<evidence type="ECO:0000256" key="2">
    <source>
        <dbReference type="ARBA" id="ARBA00022840"/>
    </source>
</evidence>
<dbReference type="AlphaFoldDB" id="A0A2S5VYJ1"/>
<comment type="caution">
    <text evidence="8">The sequence shown here is derived from an EMBL/GenBank/DDBJ whole genome shotgun (WGS) entry which is preliminary data.</text>
</comment>
<comment type="cofactor">
    <cofactor evidence="6">
        <name>Mg(2+)</name>
        <dbReference type="ChEBI" id="CHEBI:18420"/>
    </cofactor>
</comment>
<evidence type="ECO:0000313" key="9">
    <source>
        <dbReference type="Proteomes" id="UP000239241"/>
    </source>
</evidence>
<evidence type="ECO:0000256" key="5">
    <source>
        <dbReference type="ARBA" id="ARBA00023239"/>
    </source>
</evidence>
<dbReference type="InterPro" id="IPR000631">
    <property type="entry name" value="CARKD"/>
</dbReference>
<comment type="similarity">
    <text evidence="6">Belongs to the NnrD/CARKD family.</text>
</comment>
<dbReference type="PANTHER" id="PTHR12592:SF0">
    <property type="entry name" value="ATP-DEPENDENT (S)-NAD(P)H-HYDRATE DEHYDRATASE"/>
    <property type="match status" value="1"/>
</dbReference>